<accession>A0AAU7TDK2</accession>
<keyword evidence="4" id="KW-1003">Cell membrane</keyword>
<gene>
    <name evidence="14" type="ORF">ABN611_40085</name>
</gene>
<evidence type="ECO:0000256" key="8">
    <source>
        <dbReference type="ARBA" id="ARBA00023065"/>
    </source>
</evidence>
<feature type="transmembrane region" description="Helical" evidence="13">
    <location>
        <begin position="96"/>
        <end position="114"/>
    </location>
</feature>
<evidence type="ECO:0000256" key="5">
    <source>
        <dbReference type="ARBA" id="ARBA00022692"/>
    </source>
</evidence>
<comment type="subcellular location">
    <subcellularLocation>
        <location evidence="1">Cell membrane</location>
        <topology evidence="1">Multi-pass membrane protein</topology>
    </subcellularLocation>
</comment>
<organism evidence="14">
    <name type="scientific">Kribbella sp. HUAS MG21</name>
    <dbReference type="NCBI Taxonomy" id="3160966"/>
    <lineage>
        <taxon>Bacteria</taxon>
        <taxon>Bacillati</taxon>
        <taxon>Actinomycetota</taxon>
        <taxon>Actinomycetes</taxon>
        <taxon>Propionibacteriales</taxon>
        <taxon>Kribbellaceae</taxon>
        <taxon>Kribbella</taxon>
    </lineage>
</organism>
<keyword evidence="8" id="KW-0406">Ion transport</keyword>
<keyword evidence="5 13" id="KW-0812">Transmembrane</keyword>
<feature type="transmembrane region" description="Helical" evidence="13">
    <location>
        <begin position="37"/>
        <end position="55"/>
    </location>
</feature>
<name>A0AAU7TDK2_9ACTN</name>
<evidence type="ECO:0000256" key="1">
    <source>
        <dbReference type="ARBA" id="ARBA00004651"/>
    </source>
</evidence>
<dbReference type="AlphaFoldDB" id="A0AAU7TDK2"/>
<keyword evidence="7" id="KW-0915">Sodium</keyword>
<dbReference type="Gene3D" id="1.20.1730.10">
    <property type="entry name" value="Sodium/glucose cotransporter"/>
    <property type="match status" value="1"/>
</dbReference>
<evidence type="ECO:0000256" key="2">
    <source>
        <dbReference type="ARBA" id="ARBA00006434"/>
    </source>
</evidence>
<keyword evidence="9 13" id="KW-0472">Membrane</keyword>
<comment type="similarity">
    <text evidence="2 11">Belongs to the sodium:solute symporter (SSF) (TC 2.A.21) family.</text>
</comment>
<evidence type="ECO:0000256" key="10">
    <source>
        <dbReference type="ARBA" id="ARBA00023201"/>
    </source>
</evidence>
<feature type="compositionally biased region" description="Low complexity" evidence="12">
    <location>
        <begin position="158"/>
        <end position="170"/>
    </location>
</feature>
<dbReference type="InterPro" id="IPR001734">
    <property type="entry name" value="Na/solute_symporter"/>
</dbReference>
<reference evidence="14" key="1">
    <citation type="submission" date="2024-06" db="EMBL/GenBank/DDBJ databases">
        <title>Kribbella sp. strain HUAS MG21 genome sequences.</title>
        <authorList>
            <person name="Mo P."/>
        </authorList>
    </citation>
    <scope>NUCLEOTIDE SEQUENCE</scope>
    <source>
        <strain evidence="14">HUAS MG21</strain>
    </source>
</reference>
<dbReference type="GO" id="GO:0015293">
    <property type="term" value="F:symporter activity"/>
    <property type="evidence" value="ECO:0007669"/>
    <property type="project" value="TreeGrafter"/>
</dbReference>
<evidence type="ECO:0000256" key="13">
    <source>
        <dbReference type="SAM" id="Phobius"/>
    </source>
</evidence>
<dbReference type="PROSITE" id="PS50283">
    <property type="entry name" value="NA_SOLUT_SYMP_3"/>
    <property type="match status" value="1"/>
</dbReference>
<keyword evidence="3" id="KW-0813">Transport</keyword>
<evidence type="ECO:0000256" key="7">
    <source>
        <dbReference type="ARBA" id="ARBA00023053"/>
    </source>
</evidence>
<keyword evidence="6 13" id="KW-1133">Transmembrane helix</keyword>
<proteinExistence type="inferred from homology"/>
<dbReference type="RefSeq" id="WP_350277553.1">
    <property type="nucleotide sequence ID" value="NZ_CP158165.1"/>
</dbReference>
<keyword evidence="10" id="KW-0739">Sodium transport</keyword>
<dbReference type="PANTHER" id="PTHR42985">
    <property type="entry name" value="SODIUM-COUPLED MONOCARBOXYLATE TRANSPORTER"/>
    <property type="match status" value="1"/>
</dbReference>
<evidence type="ECO:0000256" key="11">
    <source>
        <dbReference type="RuleBase" id="RU362091"/>
    </source>
</evidence>
<evidence type="ECO:0000256" key="4">
    <source>
        <dbReference type="ARBA" id="ARBA00022475"/>
    </source>
</evidence>
<feature type="transmembrane region" description="Helical" evidence="13">
    <location>
        <begin position="120"/>
        <end position="148"/>
    </location>
</feature>
<dbReference type="EMBL" id="CP158165">
    <property type="protein sequence ID" value="XBV24734.1"/>
    <property type="molecule type" value="Genomic_DNA"/>
</dbReference>
<dbReference type="Pfam" id="PF00474">
    <property type="entry name" value="SSF"/>
    <property type="match status" value="1"/>
</dbReference>
<evidence type="ECO:0000313" key="14">
    <source>
        <dbReference type="EMBL" id="XBV24734.1"/>
    </source>
</evidence>
<feature type="region of interest" description="Disordered" evidence="12">
    <location>
        <begin position="155"/>
        <end position="178"/>
    </location>
</feature>
<dbReference type="InterPro" id="IPR038377">
    <property type="entry name" value="Na/Glc_symporter_sf"/>
</dbReference>
<dbReference type="GO" id="GO:0005886">
    <property type="term" value="C:plasma membrane"/>
    <property type="evidence" value="ECO:0007669"/>
    <property type="project" value="UniProtKB-SubCell"/>
</dbReference>
<evidence type="ECO:0000256" key="6">
    <source>
        <dbReference type="ARBA" id="ARBA00022989"/>
    </source>
</evidence>
<sequence>MLSSVLWLVWPLILFVPMCAAPLLVQPGKPEQAYVELSQLLLPTGLIGLVLAGFFSHTMAMVASDANAISSVITRDLAPVLVPRVRRLTDAAALKFARIVTFTFVTVSMLIAIATNGEGVVLKIVVDLVAATMGPIAIPLMLGLLPWFRRSGRRWRPGRSGWSPGRSSSGASDPPTPRWSRCRWQLPCWCTSDWGCCCRSAVPTSTNWSGR</sequence>
<dbReference type="GO" id="GO:0006814">
    <property type="term" value="P:sodium ion transport"/>
    <property type="evidence" value="ECO:0007669"/>
    <property type="project" value="UniProtKB-KW"/>
</dbReference>
<evidence type="ECO:0000256" key="12">
    <source>
        <dbReference type="SAM" id="MobiDB-lite"/>
    </source>
</evidence>
<dbReference type="PANTHER" id="PTHR42985:SF40">
    <property type="entry name" value="LD47995P-RELATED"/>
    <property type="match status" value="1"/>
</dbReference>
<protein>
    <submittedName>
        <fullName evidence="14">Uncharacterized protein</fullName>
    </submittedName>
</protein>
<dbReference type="InterPro" id="IPR051163">
    <property type="entry name" value="Sodium:Solute_Symporter_SSF"/>
</dbReference>
<evidence type="ECO:0000256" key="9">
    <source>
        <dbReference type="ARBA" id="ARBA00023136"/>
    </source>
</evidence>
<evidence type="ECO:0000256" key="3">
    <source>
        <dbReference type="ARBA" id="ARBA00022448"/>
    </source>
</evidence>